<comment type="caution">
    <text evidence="1">The sequence shown here is derived from an EMBL/GenBank/DDBJ whole genome shotgun (WGS) entry which is preliminary data.</text>
</comment>
<proteinExistence type="predicted"/>
<sequence length="320" mass="35744">MEYGEERQLIVAFRNGLESILSLWRECGENSTDAYGKCVAGMHTLSHLASKMRRNGGRSFMAGLIVENLLVDSVPRPVQSLVLTALARWEHDANPGLCPLLKGRTVSWFGRVLELVAQNQAPACVRWFEDMGRGIAVEGGGQHCWILPPQPIRMLRGLLFGTKPGSNGMVWFWQQAANSTNFPDQIFTDPGDFDRRACYLTEQHVRQLAAFFSAAPEVAVQRFGNVLRTIVGSMNCITYAQVRCRGTLFERSFCCSEGELSLEMFPELTLSDLTLMEGDDVIVWSVEVPDEKRPLILKAILASVEGRRRELIGGVFFPTK</sequence>
<organism evidence="1 2">
    <name type="scientific">Candidatus Uhrbacteria bacterium CG_4_10_14_0_8_um_filter_58_22</name>
    <dbReference type="NCBI Taxonomy" id="1975029"/>
    <lineage>
        <taxon>Bacteria</taxon>
        <taxon>Candidatus Uhriibacteriota</taxon>
    </lineage>
</organism>
<evidence type="ECO:0000313" key="2">
    <source>
        <dbReference type="Proteomes" id="UP000230973"/>
    </source>
</evidence>
<reference evidence="2" key="1">
    <citation type="submission" date="2017-09" db="EMBL/GenBank/DDBJ databases">
        <title>Depth-based differentiation of microbial function through sediment-hosted aquifers and enrichment of novel symbionts in the deep terrestrial subsurface.</title>
        <authorList>
            <person name="Probst A.J."/>
            <person name="Ladd B."/>
            <person name="Jarett J.K."/>
            <person name="Geller-Mcgrath D.E."/>
            <person name="Sieber C.M.K."/>
            <person name="Emerson J.B."/>
            <person name="Anantharaman K."/>
            <person name="Thomas B.C."/>
            <person name="Malmstrom R."/>
            <person name="Stieglmeier M."/>
            <person name="Klingl A."/>
            <person name="Woyke T."/>
            <person name="Ryan C.M."/>
            <person name="Banfield J.F."/>
        </authorList>
    </citation>
    <scope>NUCLEOTIDE SEQUENCE [LARGE SCALE GENOMIC DNA]</scope>
</reference>
<dbReference type="EMBL" id="PFLC01000010">
    <property type="protein sequence ID" value="PIY63309.1"/>
    <property type="molecule type" value="Genomic_DNA"/>
</dbReference>
<name>A0A2M7QAY2_9BACT</name>
<dbReference type="AlphaFoldDB" id="A0A2M7QAY2"/>
<gene>
    <name evidence="1" type="ORF">COY93_00715</name>
</gene>
<evidence type="ECO:0000313" key="1">
    <source>
        <dbReference type="EMBL" id="PIY63309.1"/>
    </source>
</evidence>
<dbReference type="Proteomes" id="UP000230973">
    <property type="component" value="Unassembled WGS sequence"/>
</dbReference>
<accession>A0A2M7QAY2</accession>
<protein>
    <submittedName>
        <fullName evidence="1">Uncharacterized protein</fullName>
    </submittedName>
</protein>